<organism evidence="1 2">
    <name type="scientific">Luteibacter yeojuensis</name>
    <dbReference type="NCBI Taxonomy" id="345309"/>
    <lineage>
        <taxon>Bacteria</taxon>
        <taxon>Pseudomonadati</taxon>
        <taxon>Pseudomonadota</taxon>
        <taxon>Gammaproteobacteria</taxon>
        <taxon>Lysobacterales</taxon>
        <taxon>Rhodanobacteraceae</taxon>
        <taxon>Luteibacter</taxon>
    </lineage>
</organism>
<keyword evidence="2" id="KW-1185">Reference proteome</keyword>
<dbReference type="Proteomes" id="UP000518878">
    <property type="component" value="Unassembled WGS sequence"/>
</dbReference>
<dbReference type="EMBL" id="JAAQTL010000002">
    <property type="protein sequence ID" value="NID17238.1"/>
    <property type="molecule type" value="Genomic_DNA"/>
</dbReference>
<comment type="caution">
    <text evidence="1">The sequence shown here is derived from an EMBL/GenBank/DDBJ whole genome shotgun (WGS) entry which is preliminary data.</text>
</comment>
<evidence type="ECO:0000313" key="2">
    <source>
        <dbReference type="Proteomes" id="UP000518878"/>
    </source>
</evidence>
<dbReference type="RefSeq" id="WP_166701026.1">
    <property type="nucleotide sequence ID" value="NZ_JAAQTL010000002.1"/>
</dbReference>
<name>A0A7X5TRX6_9GAMM</name>
<protein>
    <submittedName>
        <fullName evidence="1">Uncharacterized protein</fullName>
    </submittedName>
</protein>
<sequence length="93" mass="10150">MNGPKDHPHLTDADATAHALMNEATEWLQHARGISSLLASLIYEAEGVKCKDMASALDAIEAMTHMGLQCATQAHTRMVWDQTPPVNDVLRVV</sequence>
<reference evidence="1 2" key="1">
    <citation type="journal article" date="2006" name="Int. J. Syst. Evol. Microbiol.">
        <title>Dyella yeojuensis sp. nov., isolated from greenhouse soil in Korea.</title>
        <authorList>
            <person name="Kim B.Y."/>
            <person name="Weon H.Y."/>
            <person name="Lee K.H."/>
            <person name="Seok S.J."/>
            <person name="Kwon S.W."/>
            <person name="Go S.J."/>
            <person name="Stackebrandt E."/>
        </authorList>
    </citation>
    <scope>NUCLEOTIDE SEQUENCE [LARGE SCALE GENOMIC DNA]</scope>
    <source>
        <strain evidence="1 2">DSM 17673</strain>
    </source>
</reference>
<gene>
    <name evidence="1" type="ORF">HBF32_17305</name>
</gene>
<dbReference type="AlphaFoldDB" id="A0A7X5TRX6"/>
<proteinExistence type="predicted"/>
<accession>A0A7X5TRX6</accession>
<evidence type="ECO:0000313" key="1">
    <source>
        <dbReference type="EMBL" id="NID17238.1"/>
    </source>
</evidence>